<keyword evidence="2" id="KW-1133">Transmembrane helix</keyword>
<dbReference type="OrthoDB" id="10598024at2759"/>
<evidence type="ECO:0000313" key="5">
    <source>
        <dbReference type="Proteomes" id="UP000297245"/>
    </source>
</evidence>
<feature type="region of interest" description="Disordered" evidence="1">
    <location>
        <begin position="285"/>
        <end position="320"/>
    </location>
</feature>
<feature type="chain" id="PRO_5020398492" description="Mid2 domain-containing protein" evidence="3">
    <location>
        <begin position="30"/>
        <end position="320"/>
    </location>
</feature>
<reference evidence="4 5" key="1">
    <citation type="journal article" date="2019" name="Nat. Ecol. Evol.">
        <title>Megaphylogeny resolves global patterns of mushroom evolution.</title>
        <authorList>
            <person name="Varga T."/>
            <person name="Krizsan K."/>
            <person name="Foldi C."/>
            <person name="Dima B."/>
            <person name="Sanchez-Garcia M."/>
            <person name="Sanchez-Ramirez S."/>
            <person name="Szollosi G.J."/>
            <person name="Szarkandi J.G."/>
            <person name="Papp V."/>
            <person name="Albert L."/>
            <person name="Andreopoulos W."/>
            <person name="Angelini C."/>
            <person name="Antonin V."/>
            <person name="Barry K.W."/>
            <person name="Bougher N.L."/>
            <person name="Buchanan P."/>
            <person name="Buyck B."/>
            <person name="Bense V."/>
            <person name="Catcheside P."/>
            <person name="Chovatia M."/>
            <person name="Cooper J."/>
            <person name="Damon W."/>
            <person name="Desjardin D."/>
            <person name="Finy P."/>
            <person name="Geml J."/>
            <person name="Haridas S."/>
            <person name="Hughes K."/>
            <person name="Justo A."/>
            <person name="Karasinski D."/>
            <person name="Kautmanova I."/>
            <person name="Kiss B."/>
            <person name="Kocsube S."/>
            <person name="Kotiranta H."/>
            <person name="LaButti K.M."/>
            <person name="Lechner B.E."/>
            <person name="Liimatainen K."/>
            <person name="Lipzen A."/>
            <person name="Lukacs Z."/>
            <person name="Mihaltcheva S."/>
            <person name="Morgado L.N."/>
            <person name="Niskanen T."/>
            <person name="Noordeloos M.E."/>
            <person name="Ohm R.A."/>
            <person name="Ortiz-Santana B."/>
            <person name="Ovrebo C."/>
            <person name="Racz N."/>
            <person name="Riley R."/>
            <person name="Savchenko A."/>
            <person name="Shiryaev A."/>
            <person name="Soop K."/>
            <person name="Spirin V."/>
            <person name="Szebenyi C."/>
            <person name="Tomsovsky M."/>
            <person name="Tulloss R.E."/>
            <person name="Uehling J."/>
            <person name="Grigoriev I.V."/>
            <person name="Vagvolgyi C."/>
            <person name="Papp T."/>
            <person name="Martin F.M."/>
            <person name="Miettinen O."/>
            <person name="Hibbett D.S."/>
            <person name="Nagy L.G."/>
        </authorList>
    </citation>
    <scope>NUCLEOTIDE SEQUENCE [LARGE SCALE GENOMIC DNA]</scope>
    <source>
        <strain evidence="4 5">CBS 962.96</strain>
    </source>
</reference>
<evidence type="ECO:0000313" key="4">
    <source>
        <dbReference type="EMBL" id="THU91830.1"/>
    </source>
</evidence>
<keyword evidence="2" id="KW-0812">Transmembrane</keyword>
<dbReference type="AlphaFoldDB" id="A0A4S8LRI8"/>
<sequence>MSVTDSILFTIRYLTSLLLLSSANGVVTAYDLELNVTSVPRNKDFELVWSRIPANGDPLPFQLVLVMDAPSRTSFSVLTTETQGSTATRTLPAPTDLGIYRIVGVRGTDTVFVLSSLPDILTPDAVHLYNDRTAFPGIDDGSSTSLWVFSSEDTNDTSPSISSSALSTTSQDVSSPSMATSSMNPSTPTVPDPTSSTTATSRLNNSTAIILASTLGTASLLLMLLILFIVLRRGRVMRILKKPDSGAPAIQAHGITAPNRHPETNERRVPTNNIPVASQSNIEPFLLAQPLTSTSSQGTSYNKSGRRQQQDREPPPSYSN</sequence>
<feature type="region of interest" description="Disordered" evidence="1">
    <location>
        <begin position="245"/>
        <end position="271"/>
    </location>
</feature>
<evidence type="ECO:0000256" key="3">
    <source>
        <dbReference type="SAM" id="SignalP"/>
    </source>
</evidence>
<proteinExistence type="predicted"/>
<keyword evidence="3" id="KW-0732">Signal</keyword>
<feature type="compositionally biased region" description="Basic and acidic residues" evidence="1">
    <location>
        <begin position="260"/>
        <end position="269"/>
    </location>
</feature>
<keyword evidence="5" id="KW-1185">Reference proteome</keyword>
<feature type="compositionally biased region" description="Low complexity" evidence="1">
    <location>
        <begin position="185"/>
        <end position="200"/>
    </location>
</feature>
<evidence type="ECO:0000256" key="1">
    <source>
        <dbReference type="SAM" id="MobiDB-lite"/>
    </source>
</evidence>
<feature type="compositionally biased region" description="Polar residues" evidence="1">
    <location>
        <begin position="290"/>
        <end position="303"/>
    </location>
</feature>
<organism evidence="4 5">
    <name type="scientific">Dendrothele bispora (strain CBS 962.96)</name>
    <dbReference type="NCBI Taxonomy" id="1314807"/>
    <lineage>
        <taxon>Eukaryota</taxon>
        <taxon>Fungi</taxon>
        <taxon>Dikarya</taxon>
        <taxon>Basidiomycota</taxon>
        <taxon>Agaricomycotina</taxon>
        <taxon>Agaricomycetes</taxon>
        <taxon>Agaricomycetidae</taxon>
        <taxon>Agaricales</taxon>
        <taxon>Agaricales incertae sedis</taxon>
        <taxon>Dendrothele</taxon>
    </lineage>
</organism>
<keyword evidence="2" id="KW-0472">Membrane</keyword>
<evidence type="ECO:0000256" key="2">
    <source>
        <dbReference type="SAM" id="Phobius"/>
    </source>
</evidence>
<feature type="compositionally biased region" description="Low complexity" evidence="1">
    <location>
        <begin position="158"/>
        <end position="175"/>
    </location>
</feature>
<feature type="signal peptide" evidence="3">
    <location>
        <begin position="1"/>
        <end position="29"/>
    </location>
</feature>
<protein>
    <recommendedName>
        <fullName evidence="6">Mid2 domain-containing protein</fullName>
    </recommendedName>
</protein>
<dbReference type="Proteomes" id="UP000297245">
    <property type="component" value="Unassembled WGS sequence"/>
</dbReference>
<evidence type="ECO:0008006" key="6">
    <source>
        <dbReference type="Google" id="ProtNLM"/>
    </source>
</evidence>
<name>A0A4S8LRI8_DENBC</name>
<feature type="region of interest" description="Disordered" evidence="1">
    <location>
        <begin position="158"/>
        <end position="200"/>
    </location>
</feature>
<feature type="transmembrane region" description="Helical" evidence="2">
    <location>
        <begin position="208"/>
        <end position="231"/>
    </location>
</feature>
<accession>A0A4S8LRI8</accession>
<dbReference type="EMBL" id="ML179296">
    <property type="protein sequence ID" value="THU91830.1"/>
    <property type="molecule type" value="Genomic_DNA"/>
</dbReference>
<gene>
    <name evidence="4" type="ORF">K435DRAFT_863061</name>
</gene>